<evidence type="ECO:0000256" key="5">
    <source>
        <dbReference type="ARBA" id="ARBA00007417"/>
    </source>
</evidence>
<evidence type="ECO:0000256" key="11">
    <source>
        <dbReference type="ARBA" id="ARBA00023268"/>
    </source>
</evidence>
<dbReference type="AlphaFoldDB" id="A0A0P0NXX6"/>
<feature type="binding site" evidence="14">
    <location>
        <position position="205"/>
    </location>
    <ligand>
        <name>substrate</name>
    </ligand>
</feature>
<dbReference type="InterPro" id="IPR002125">
    <property type="entry name" value="CMP_dCMP_dom"/>
</dbReference>
<accession>A0A0P0NXX6</accession>
<evidence type="ECO:0000256" key="3">
    <source>
        <dbReference type="ARBA" id="ARBA00004910"/>
    </source>
</evidence>
<proteinExistence type="inferred from homology"/>
<evidence type="ECO:0000256" key="1">
    <source>
        <dbReference type="ARBA" id="ARBA00002151"/>
    </source>
</evidence>
<dbReference type="Proteomes" id="UP000056905">
    <property type="component" value="Chromosome"/>
</dbReference>
<dbReference type="KEGG" id="chq:AQ619_03545"/>
<dbReference type="UniPathway" id="UPA00275">
    <property type="reaction ID" value="UER00401"/>
</dbReference>
<keyword evidence="8 12" id="KW-0862">Zinc</keyword>
<dbReference type="EC" id="1.1.1.193" evidence="12"/>
<feature type="binding site" evidence="14">
    <location>
        <position position="288"/>
    </location>
    <ligand>
        <name>substrate</name>
    </ligand>
</feature>
<evidence type="ECO:0000256" key="15">
    <source>
        <dbReference type="PIRSR" id="PIRSR006769-3"/>
    </source>
</evidence>
<dbReference type="OrthoDB" id="9800865at2"/>
<evidence type="ECO:0000256" key="6">
    <source>
        <dbReference type="ARBA" id="ARBA00022619"/>
    </source>
</evidence>
<dbReference type="InterPro" id="IPR050765">
    <property type="entry name" value="Riboflavin_Biosynth_HTPR"/>
</dbReference>
<feature type="binding site" evidence="14">
    <location>
        <position position="228"/>
    </location>
    <ligand>
        <name>substrate</name>
    </ligand>
</feature>
<protein>
    <recommendedName>
        <fullName evidence="12">Riboflavin biosynthesis protein RibD</fullName>
    </recommendedName>
    <domain>
        <recommendedName>
            <fullName evidence="12">Diaminohydroxyphosphoribosylaminopyrimidine deaminase</fullName>
            <shortName evidence="12">DRAP deaminase</shortName>
            <ecNumber evidence="12">3.5.4.26</ecNumber>
        </recommendedName>
        <alternativeName>
            <fullName evidence="12">Riboflavin-specific deaminase</fullName>
        </alternativeName>
    </domain>
    <domain>
        <recommendedName>
            <fullName evidence="12">5-amino-6-(5-phosphoribosylamino)uracil reductase</fullName>
            <ecNumber evidence="12">1.1.1.193</ecNumber>
        </recommendedName>
        <alternativeName>
            <fullName evidence="12">HTP reductase</fullName>
        </alternativeName>
    </domain>
</protein>
<dbReference type="InterPro" id="IPR016192">
    <property type="entry name" value="APOBEC/CMP_deaminase_Zn-bd"/>
</dbReference>
<feature type="domain" description="CMP/dCMP-type deaminase" evidence="16">
    <location>
        <begin position="13"/>
        <end position="136"/>
    </location>
</feature>
<evidence type="ECO:0000313" key="18">
    <source>
        <dbReference type="Proteomes" id="UP000056905"/>
    </source>
</evidence>
<dbReference type="SUPFAM" id="SSF53927">
    <property type="entry name" value="Cytidine deaminase-like"/>
    <property type="match status" value="1"/>
</dbReference>
<organism evidence="17 18">
    <name type="scientific">Caulobacter henricii</name>
    <dbReference type="NCBI Taxonomy" id="69395"/>
    <lineage>
        <taxon>Bacteria</taxon>
        <taxon>Pseudomonadati</taxon>
        <taxon>Pseudomonadota</taxon>
        <taxon>Alphaproteobacteria</taxon>
        <taxon>Caulobacterales</taxon>
        <taxon>Caulobacteraceae</taxon>
        <taxon>Caulobacter</taxon>
    </lineage>
</organism>
<dbReference type="SUPFAM" id="SSF53597">
    <property type="entry name" value="Dihydrofolate reductase-like"/>
    <property type="match status" value="1"/>
</dbReference>
<comment type="similarity">
    <text evidence="4 12">In the N-terminal section; belongs to the cytidine and deoxycytidylate deaminase family.</text>
</comment>
<evidence type="ECO:0000256" key="2">
    <source>
        <dbReference type="ARBA" id="ARBA00004882"/>
    </source>
</evidence>
<feature type="binding site" evidence="15">
    <location>
        <position position="97"/>
    </location>
    <ligand>
        <name>Zn(2+)</name>
        <dbReference type="ChEBI" id="CHEBI:29105"/>
        <note>catalytic</note>
    </ligand>
</feature>
<comment type="catalytic activity">
    <reaction evidence="12">
        <text>5-amino-6-(5-phospho-D-ribitylamino)uracil + NADP(+) = 5-amino-6-(5-phospho-D-ribosylamino)uracil + NADPH + H(+)</text>
        <dbReference type="Rhea" id="RHEA:17845"/>
        <dbReference type="ChEBI" id="CHEBI:15378"/>
        <dbReference type="ChEBI" id="CHEBI:57783"/>
        <dbReference type="ChEBI" id="CHEBI:58349"/>
        <dbReference type="ChEBI" id="CHEBI:58421"/>
        <dbReference type="ChEBI" id="CHEBI:58453"/>
        <dbReference type="EC" id="1.1.1.193"/>
    </reaction>
</comment>
<dbReference type="EMBL" id="CP013002">
    <property type="protein sequence ID" value="ALL12502.1"/>
    <property type="molecule type" value="Genomic_DNA"/>
</dbReference>
<feature type="binding site" evidence="14">
    <location>
        <position position="176"/>
    </location>
    <ligand>
        <name>NADP(+)</name>
        <dbReference type="ChEBI" id="CHEBI:58349"/>
    </ligand>
</feature>
<comment type="pathway">
    <text evidence="3 12">Cofactor biosynthesis; riboflavin biosynthesis; 5-amino-6-(D-ribitylamino)uracil from GTP: step 3/4.</text>
</comment>
<evidence type="ECO:0000256" key="4">
    <source>
        <dbReference type="ARBA" id="ARBA00005259"/>
    </source>
</evidence>
<dbReference type="InterPro" id="IPR004794">
    <property type="entry name" value="Eubact_RibD"/>
</dbReference>
<dbReference type="GO" id="GO:0008835">
    <property type="term" value="F:diaminohydroxyphosphoribosylaminopyrimidine deaminase activity"/>
    <property type="evidence" value="ECO:0007669"/>
    <property type="project" value="UniProtKB-EC"/>
</dbReference>
<feature type="active site" description="Proton donor" evidence="13">
    <location>
        <position position="62"/>
    </location>
</feature>
<comment type="similarity">
    <text evidence="5 12">In the C-terminal section; belongs to the HTP reductase family.</text>
</comment>
<dbReference type="InterPro" id="IPR002734">
    <property type="entry name" value="RibDG_C"/>
</dbReference>
<dbReference type="Gene3D" id="3.40.430.10">
    <property type="entry name" value="Dihydrofolate Reductase, subunit A"/>
    <property type="match status" value="2"/>
</dbReference>
<keyword evidence="18" id="KW-1185">Reference proteome</keyword>
<dbReference type="Pfam" id="PF01872">
    <property type="entry name" value="RibD_C"/>
    <property type="match status" value="1"/>
</dbReference>
<dbReference type="PANTHER" id="PTHR38011:SF7">
    <property type="entry name" value="2,5-DIAMINO-6-RIBOSYLAMINO-4(3H)-PYRIMIDINONE 5'-PHOSPHATE REDUCTASE"/>
    <property type="match status" value="1"/>
</dbReference>
<sequence length="331" mass="35318">MTPETEPPIHFVLQGFHLALTIAEVFAGATAPNPPVGCVVLDAKGNVLAVGAHEKAGGDHAEAAALAACREAGTFARIHTILVTLEPCNHHGRTPPCVDAVLASPAKAIWIGARDPNPAVAGGGAARLAAEGRRVMDLGSLDRPEAAYLHARAQRLIAPFACWSTRGRPWLTLKQALTVDGGMIPPTGLKTFTSQKSLTLAHGLRRRADAIITGSGTVLADNPLFTVRRVADPRRGPRRLAILDRRRRTPDAYLHASRARGFEPSLHDDIPRLLEGLAAEGVLEALVECGPTLMAHFLESGLWDEQVVIRQSTGPGQADQVDILTRIPFRA</sequence>
<dbReference type="EC" id="3.5.4.26" evidence="12"/>
<feature type="binding site" evidence="14">
    <location>
        <position position="217"/>
    </location>
    <ligand>
        <name>NADP(+)</name>
        <dbReference type="ChEBI" id="CHEBI:58349"/>
    </ligand>
</feature>
<dbReference type="PIRSF" id="PIRSF006769">
    <property type="entry name" value="RibD"/>
    <property type="match status" value="1"/>
</dbReference>
<keyword evidence="12" id="KW-0378">Hydrolase</keyword>
<keyword evidence="11" id="KW-0511">Multifunctional enzyme</keyword>
<feature type="binding site" evidence="14">
    <location>
        <position position="221"/>
    </location>
    <ligand>
        <name>NADP(+)</name>
        <dbReference type="ChEBI" id="CHEBI:58349"/>
    </ligand>
</feature>
<reference evidence="17 18" key="1">
    <citation type="submission" date="2015-10" db="EMBL/GenBank/DDBJ databases">
        <title>Conservation of the essential genome among Caulobacter and Brevundimonas species.</title>
        <authorList>
            <person name="Scott D."/>
            <person name="Ely B."/>
        </authorList>
    </citation>
    <scope>NUCLEOTIDE SEQUENCE [LARGE SCALE GENOMIC DNA]</scope>
    <source>
        <strain evidence="17 18">CB4</strain>
    </source>
</reference>
<dbReference type="PROSITE" id="PS51747">
    <property type="entry name" value="CYT_DCMP_DEAMINASES_2"/>
    <property type="match status" value="1"/>
</dbReference>
<dbReference type="PROSITE" id="PS00903">
    <property type="entry name" value="CYT_DCMP_DEAMINASES_1"/>
    <property type="match status" value="1"/>
</dbReference>
<keyword evidence="9 12" id="KW-0521">NADP</keyword>
<comment type="function">
    <text evidence="1 12">Converts 2,5-diamino-6-(ribosylamino)-4(3h)-pyrimidinone 5'-phosphate into 5-amino-6-(ribosylamino)-2,4(1h,3h)-pyrimidinedione 5'-phosphate.</text>
</comment>
<comment type="catalytic activity">
    <reaction evidence="12">
        <text>2,5-diamino-6-hydroxy-4-(5-phosphoribosylamino)-pyrimidine + H2O + H(+) = 5-amino-6-(5-phospho-D-ribosylamino)uracil + NH4(+)</text>
        <dbReference type="Rhea" id="RHEA:21868"/>
        <dbReference type="ChEBI" id="CHEBI:15377"/>
        <dbReference type="ChEBI" id="CHEBI:15378"/>
        <dbReference type="ChEBI" id="CHEBI:28938"/>
        <dbReference type="ChEBI" id="CHEBI:58453"/>
        <dbReference type="ChEBI" id="CHEBI:58614"/>
        <dbReference type="EC" id="3.5.4.26"/>
    </reaction>
</comment>
<comment type="pathway">
    <text evidence="2 12">Cofactor biosynthesis; riboflavin biosynthesis; 5-amino-6-(D-ribitylamino)uracil from GTP: step 2/4.</text>
</comment>
<dbReference type="Pfam" id="PF00383">
    <property type="entry name" value="dCMP_cyt_deam_1"/>
    <property type="match status" value="1"/>
</dbReference>
<dbReference type="GO" id="GO:0009231">
    <property type="term" value="P:riboflavin biosynthetic process"/>
    <property type="evidence" value="ECO:0007669"/>
    <property type="project" value="UniProtKB-UniPathway"/>
</dbReference>
<dbReference type="GO" id="GO:0008270">
    <property type="term" value="F:zinc ion binding"/>
    <property type="evidence" value="ECO:0007669"/>
    <property type="project" value="InterPro"/>
</dbReference>
<evidence type="ECO:0000256" key="10">
    <source>
        <dbReference type="ARBA" id="ARBA00023002"/>
    </source>
</evidence>
<dbReference type="RefSeq" id="WP_062144338.1">
    <property type="nucleotide sequence ID" value="NZ_CP013002.1"/>
</dbReference>
<evidence type="ECO:0000313" key="17">
    <source>
        <dbReference type="EMBL" id="ALL12502.1"/>
    </source>
</evidence>
<feature type="binding site" evidence="15">
    <location>
        <position position="88"/>
    </location>
    <ligand>
        <name>Zn(2+)</name>
        <dbReference type="ChEBI" id="CHEBI:29105"/>
        <note>catalytic</note>
    </ligand>
</feature>
<evidence type="ECO:0000256" key="12">
    <source>
        <dbReference type="PIRNR" id="PIRNR006769"/>
    </source>
</evidence>
<evidence type="ECO:0000256" key="13">
    <source>
        <dbReference type="PIRSR" id="PIRSR006769-1"/>
    </source>
</evidence>
<dbReference type="PANTHER" id="PTHR38011">
    <property type="entry name" value="DIHYDROFOLATE REDUCTASE FAMILY PROTEIN (AFU_ORTHOLOGUE AFUA_8G06820)"/>
    <property type="match status" value="1"/>
</dbReference>
<gene>
    <name evidence="17" type="ORF">AQ619_03545</name>
</gene>
<feature type="binding site" evidence="15">
    <location>
        <position position="60"/>
    </location>
    <ligand>
        <name>Zn(2+)</name>
        <dbReference type="ChEBI" id="CHEBI:29105"/>
        <note>catalytic</note>
    </ligand>
</feature>
<keyword evidence="10 12" id="KW-0560">Oxidoreductase</keyword>
<dbReference type="InterPro" id="IPR016193">
    <property type="entry name" value="Cytidine_deaminase-like"/>
</dbReference>
<dbReference type="STRING" id="69395.AQ619_03545"/>
<keyword evidence="6 12" id="KW-0686">Riboflavin biosynthesis</keyword>
<dbReference type="NCBIfam" id="TIGR00326">
    <property type="entry name" value="eubact_ribD"/>
    <property type="match status" value="1"/>
</dbReference>
<evidence type="ECO:0000259" key="16">
    <source>
        <dbReference type="PROSITE" id="PS51747"/>
    </source>
</evidence>
<dbReference type="InterPro" id="IPR024072">
    <property type="entry name" value="DHFR-like_dom_sf"/>
</dbReference>
<dbReference type="CDD" id="cd01284">
    <property type="entry name" value="Riboflavin_deaminase-reductase"/>
    <property type="match status" value="1"/>
</dbReference>
<evidence type="ECO:0000256" key="9">
    <source>
        <dbReference type="ARBA" id="ARBA00022857"/>
    </source>
</evidence>
<evidence type="ECO:0000256" key="7">
    <source>
        <dbReference type="ARBA" id="ARBA00022723"/>
    </source>
</evidence>
<dbReference type="GO" id="GO:0008703">
    <property type="term" value="F:5-amino-6-(5-phosphoribosylamino)uracil reductase activity"/>
    <property type="evidence" value="ECO:0007669"/>
    <property type="project" value="UniProtKB-EC"/>
</dbReference>
<name>A0A0P0NXX6_9CAUL</name>
<evidence type="ECO:0000256" key="8">
    <source>
        <dbReference type="ARBA" id="ARBA00022833"/>
    </source>
</evidence>
<keyword evidence="7 12" id="KW-0479">Metal-binding</keyword>
<comment type="cofactor">
    <cofactor evidence="12 15">
        <name>Zn(2+)</name>
        <dbReference type="ChEBI" id="CHEBI:29105"/>
    </cofactor>
    <text evidence="12 15">Binds 1 zinc ion.</text>
</comment>
<evidence type="ECO:0000256" key="14">
    <source>
        <dbReference type="PIRSR" id="PIRSR006769-2"/>
    </source>
</evidence>
<dbReference type="Gene3D" id="3.40.140.10">
    <property type="entry name" value="Cytidine Deaminase, domain 2"/>
    <property type="match status" value="1"/>
</dbReference>